<dbReference type="AlphaFoldDB" id="A0A0U5GM03"/>
<dbReference type="GO" id="GO:0008270">
    <property type="term" value="F:zinc ion binding"/>
    <property type="evidence" value="ECO:0007669"/>
    <property type="project" value="InterPro"/>
</dbReference>
<evidence type="ECO:0000259" key="6">
    <source>
        <dbReference type="SMART" id="SM00906"/>
    </source>
</evidence>
<dbReference type="EMBL" id="CDMC01000021">
    <property type="protein sequence ID" value="CEL10959.1"/>
    <property type="molecule type" value="Genomic_DNA"/>
</dbReference>
<dbReference type="GO" id="GO:0003677">
    <property type="term" value="F:DNA binding"/>
    <property type="evidence" value="ECO:0007669"/>
    <property type="project" value="InterPro"/>
</dbReference>
<keyword evidence="2" id="KW-0479">Metal-binding</keyword>
<keyword evidence="3" id="KW-0805">Transcription regulation</keyword>
<evidence type="ECO:0000256" key="5">
    <source>
        <dbReference type="ARBA" id="ARBA00023242"/>
    </source>
</evidence>
<dbReference type="OMA" id="FLHVHNQ"/>
<evidence type="ECO:0000256" key="4">
    <source>
        <dbReference type="ARBA" id="ARBA00023163"/>
    </source>
</evidence>
<dbReference type="Pfam" id="PF04082">
    <property type="entry name" value="Fungal_trans"/>
    <property type="match status" value="1"/>
</dbReference>
<dbReference type="CDD" id="cd12148">
    <property type="entry name" value="fungal_TF_MHR"/>
    <property type="match status" value="1"/>
</dbReference>
<evidence type="ECO:0000313" key="7">
    <source>
        <dbReference type="EMBL" id="CEL10959.1"/>
    </source>
</evidence>
<keyword evidence="5" id="KW-0539">Nucleus</keyword>
<sequence>MEKPRLRGMRANPTFGLPPRAVFLPTSIRLPPWKVVISNVSGKRALAADAGNRAVPGSARCACSADALETAVSTSHTRSPSLRVACRPPVLLPPELLQRISLIESRLAQLGSPAAPPPRLSPESSGSLTTLPTFLEPPQPILLSVIDAYFEHAHNQPYSYFHERTFRDRLLSNTLPRCLLLAVLAAAVRFSTDEFFAGRTLEASEIYAREAWLAVLKDELTSEDNPALHAVQTANILAVVDYTAGRVNSGWIKIGLAARVSQVIGLMEEPSIWLPPVEQEERRRTFWSIYLLDKLISCGRNRPLMMHDRDCHVLLPCREDALQETPTKWQLSLRELLDWNSHLNEEPSPFAMTILMASIVGRCTRYLCSGKDETAPWDMKSEYSCINALLLLLESHVKTDITARLRDMAGGAQKDAYILRIQQLTLNQHIFAQTLFHLCHCLLNHPFFLHNCFRPFRSKVPRSFATRAIQTGVDHATLLVRLLQSASEAGVRTESSFYTYSIAVVGGILSLASNAEDSPVNCQRSDMLDYFKRTVSMLDRLARIWPNAANMATRLRDFHARSQCFSGLLNPVDSTPELDPTSVEILWSILEYAVLGAAPSTQSPSNSLDMLSFLSPTQWDLPSGSPENVGGGYDIFRGTTPVVRLNEIERLLNSCSPRNGML</sequence>
<dbReference type="OrthoDB" id="424974at2759"/>
<feature type="domain" description="Xylanolytic transcriptional activator regulatory" evidence="6">
    <location>
        <begin position="250"/>
        <end position="322"/>
    </location>
</feature>
<keyword evidence="4" id="KW-0804">Transcription</keyword>
<dbReference type="InterPro" id="IPR050815">
    <property type="entry name" value="TF_fung"/>
</dbReference>
<dbReference type="GO" id="GO:0000981">
    <property type="term" value="F:DNA-binding transcription factor activity, RNA polymerase II-specific"/>
    <property type="evidence" value="ECO:0007669"/>
    <property type="project" value="InterPro"/>
</dbReference>
<protein>
    <recommendedName>
        <fullName evidence="6">Xylanolytic transcriptional activator regulatory domain-containing protein</fullName>
    </recommendedName>
</protein>
<dbReference type="STRING" id="454130.A0A0U5GM03"/>
<evidence type="ECO:0000256" key="2">
    <source>
        <dbReference type="ARBA" id="ARBA00022723"/>
    </source>
</evidence>
<evidence type="ECO:0000256" key="1">
    <source>
        <dbReference type="ARBA" id="ARBA00004123"/>
    </source>
</evidence>
<dbReference type="GO" id="GO:0006351">
    <property type="term" value="P:DNA-templated transcription"/>
    <property type="evidence" value="ECO:0007669"/>
    <property type="project" value="InterPro"/>
</dbReference>
<proteinExistence type="predicted"/>
<organism evidence="7 8">
    <name type="scientific">Aspergillus calidoustus</name>
    <dbReference type="NCBI Taxonomy" id="454130"/>
    <lineage>
        <taxon>Eukaryota</taxon>
        <taxon>Fungi</taxon>
        <taxon>Dikarya</taxon>
        <taxon>Ascomycota</taxon>
        <taxon>Pezizomycotina</taxon>
        <taxon>Eurotiomycetes</taxon>
        <taxon>Eurotiomycetidae</taxon>
        <taxon>Eurotiales</taxon>
        <taxon>Aspergillaceae</taxon>
        <taxon>Aspergillus</taxon>
        <taxon>Aspergillus subgen. Nidulantes</taxon>
    </lineage>
</organism>
<reference evidence="8" key="1">
    <citation type="journal article" date="2016" name="Genome Announc.">
        <title>Draft genome sequences of fungus Aspergillus calidoustus.</title>
        <authorList>
            <person name="Horn F."/>
            <person name="Linde J."/>
            <person name="Mattern D.J."/>
            <person name="Walther G."/>
            <person name="Guthke R."/>
            <person name="Scherlach K."/>
            <person name="Martin K."/>
            <person name="Brakhage A.A."/>
            <person name="Petzke L."/>
            <person name="Valiante V."/>
        </authorList>
    </citation>
    <scope>NUCLEOTIDE SEQUENCE [LARGE SCALE GENOMIC DNA]</scope>
    <source>
        <strain evidence="8">SF006504</strain>
    </source>
</reference>
<dbReference type="InterPro" id="IPR007219">
    <property type="entry name" value="XnlR_reg_dom"/>
</dbReference>
<dbReference type="Proteomes" id="UP000054771">
    <property type="component" value="Unassembled WGS sequence"/>
</dbReference>
<dbReference type="PANTHER" id="PTHR47338:SF4">
    <property type="entry name" value="ZN(II)2CYS6 TRANSCRIPTION FACTOR (EUROFUNG)"/>
    <property type="match status" value="1"/>
</dbReference>
<keyword evidence="8" id="KW-1185">Reference proteome</keyword>
<accession>A0A0U5GM03</accession>
<dbReference type="GO" id="GO:0005634">
    <property type="term" value="C:nucleus"/>
    <property type="evidence" value="ECO:0007669"/>
    <property type="project" value="UniProtKB-SubCell"/>
</dbReference>
<gene>
    <name evidence="7" type="ORF">ASPCAL14066</name>
</gene>
<evidence type="ECO:0000313" key="8">
    <source>
        <dbReference type="Proteomes" id="UP000054771"/>
    </source>
</evidence>
<name>A0A0U5GM03_ASPCI</name>
<evidence type="ECO:0000256" key="3">
    <source>
        <dbReference type="ARBA" id="ARBA00023015"/>
    </source>
</evidence>
<comment type="subcellular location">
    <subcellularLocation>
        <location evidence="1">Nucleus</location>
    </subcellularLocation>
</comment>
<dbReference type="PANTHER" id="PTHR47338">
    <property type="entry name" value="ZN(II)2CYS6 TRANSCRIPTION FACTOR (EUROFUNG)-RELATED"/>
    <property type="match status" value="1"/>
</dbReference>
<dbReference type="SMART" id="SM00906">
    <property type="entry name" value="Fungal_trans"/>
    <property type="match status" value="1"/>
</dbReference>